<comment type="similarity">
    <text evidence="1">Belongs to the short-chain dehydrogenases/reductases (SDR) family.</text>
</comment>
<gene>
    <name evidence="3" type="ORF">FHR90_002630</name>
</gene>
<evidence type="ECO:0000256" key="1">
    <source>
        <dbReference type="ARBA" id="ARBA00006484"/>
    </source>
</evidence>
<dbReference type="Proteomes" id="UP000557688">
    <property type="component" value="Unassembled WGS sequence"/>
</dbReference>
<dbReference type="PANTHER" id="PTHR44196:SF1">
    <property type="entry name" value="DEHYDROGENASE_REDUCTASE SDR FAMILY MEMBER 7B"/>
    <property type="match status" value="1"/>
</dbReference>
<reference evidence="3 4" key="1">
    <citation type="submission" date="2020-08" db="EMBL/GenBank/DDBJ databases">
        <title>Genomic Encyclopedia of Type Strains, Phase III (KMG-III): the genomes of soil and plant-associated and newly described type strains.</title>
        <authorList>
            <person name="Whitman W."/>
        </authorList>
    </citation>
    <scope>NUCLEOTIDE SEQUENCE [LARGE SCALE GENOMIC DNA]</scope>
    <source>
        <strain evidence="3 4">CECT 8088</strain>
    </source>
</reference>
<protein>
    <submittedName>
        <fullName evidence="3">Short-subunit dehydrogenase</fullName>
    </submittedName>
</protein>
<evidence type="ECO:0000256" key="2">
    <source>
        <dbReference type="ARBA" id="ARBA00023002"/>
    </source>
</evidence>
<dbReference type="InterPro" id="IPR002347">
    <property type="entry name" value="SDR_fam"/>
</dbReference>
<dbReference type="Gene3D" id="3.40.50.720">
    <property type="entry name" value="NAD(P)-binding Rossmann-like Domain"/>
    <property type="match status" value="1"/>
</dbReference>
<name>A0A839V2Q6_9PROT</name>
<proteinExistence type="inferred from homology"/>
<dbReference type="InterPro" id="IPR036291">
    <property type="entry name" value="NAD(P)-bd_dom_sf"/>
</dbReference>
<dbReference type="InterPro" id="IPR020904">
    <property type="entry name" value="Sc_DH/Rdtase_CS"/>
</dbReference>
<dbReference type="PRINTS" id="PR00081">
    <property type="entry name" value="GDHRDH"/>
</dbReference>
<dbReference type="GO" id="GO:0016020">
    <property type="term" value="C:membrane"/>
    <property type="evidence" value="ECO:0007669"/>
    <property type="project" value="TreeGrafter"/>
</dbReference>
<dbReference type="PANTHER" id="PTHR44196">
    <property type="entry name" value="DEHYDROGENASE/REDUCTASE SDR FAMILY MEMBER 7B"/>
    <property type="match status" value="1"/>
</dbReference>
<dbReference type="EMBL" id="JACHXV010000011">
    <property type="protein sequence ID" value="MBB3174784.1"/>
    <property type="molecule type" value="Genomic_DNA"/>
</dbReference>
<dbReference type="SUPFAM" id="SSF51735">
    <property type="entry name" value="NAD(P)-binding Rossmann-fold domains"/>
    <property type="match status" value="1"/>
</dbReference>
<keyword evidence="2" id="KW-0560">Oxidoreductase</keyword>
<dbReference type="PROSITE" id="PS00061">
    <property type="entry name" value="ADH_SHORT"/>
    <property type="match status" value="1"/>
</dbReference>
<organism evidence="3 4">
    <name type="scientific">Endobacter medicaginis</name>
    <dbReference type="NCBI Taxonomy" id="1181271"/>
    <lineage>
        <taxon>Bacteria</taxon>
        <taxon>Pseudomonadati</taxon>
        <taxon>Pseudomonadota</taxon>
        <taxon>Alphaproteobacteria</taxon>
        <taxon>Acetobacterales</taxon>
        <taxon>Acetobacteraceae</taxon>
        <taxon>Endobacter</taxon>
    </lineage>
</organism>
<sequence>MPGRKRGASRILVTGASSGIGAALARHYAGSGRRLMLWGRDRTRLDSVAAECRALGAQVATRSIDLADPQAARAALALDDDAFAFDLAILAAGLGDIRPDGALTERPELVIELGCVNFTTPAMMATLLAGHMAARGGGRIGLLGSVAAFHDLPYAPAYAGSKAGLTRFAAALRLGMRDHGVSVTLASPGFVDTPMSRRLDCAKPFLLDVETAAARIARAVDAGRAHLVLPWPFSVLRAAQALLPGPVARAILTRTRVVQTPRG</sequence>
<dbReference type="AlphaFoldDB" id="A0A839V2Q6"/>
<dbReference type="Pfam" id="PF00106">
    <property type="entry name" value="adh_short"/>
    <property type="match status" value="1"/>
</dbReference>
<evidence type="ECO:0000313" key="3">
    <source>
        <dbReference type="EMBL" id="MBB3174784.1"/>
    </source>
</evidence>
<comment type="caution">
    <text evidence="3">The sequence shown here is derived from an EMBL/GenBank/DDBJ whole genome shotgun (WGS) entry which is preliminary data.</text>
</comment>
<dbReference type="GO" id="GO:0016491">
    <property type="term" value="F:oxidoreductase activity"/>
    <property type="evidence" value="ECO:0007669"/>
    <property type="project" value="UniProtKB-KW"/>
</dbReference>
<evidence type="ECO:0000313" key="4">
    <source>
        <dbReference type="Proteomes" id="UP000557688"/>
    </source>
</evidence>
<keyword evidence="4" id="KW-1185">Reference proteome</keyword>
<accession>A0A839V2Q6</accession>